<evidence type="ECO:0000313" key="12">
    <source>
        <dbReference type="Proteomes" id="UP000023152"/>
    </source>
</evidence>
<dbReference type="OrthoDB" id="4564at2759"/>
<dbReference type="Proteomes" id="UP000023152">
    <property type="component" value="Unassembled WGS sequence"/>
</dbReference>
<comment type="caution">
    <text evidence="11">The sequence shown here is derived from an EMBL/GenBank/DDBJ whole genome shotgun (WGS) entry which is preliminary data.</text>
</comment>
<gene>
    <name evidence="11" type="ORF">RFI_03721</name>
</gene>
<feature type="compositionally biased region" description="Polar residues" evidence="9">
    <location>
        <begin position="94"/>
        <end position="105"/>
    </location>
</feature>
<dbReference type="Pfam" id="PF00571">
    <property type="entry name" value="CBS"/>
    <property type="match status" value="1"/>
</dbReference>
<evidence type="ECO:0000256" key="8">
    <source>
        <dbReference type="ARBA" id="ARBA00023214"/>
    </source>
</evidence>
<dbReference type="SUPFAM" id="SSF54631">
    <property type="entry name" value="CBS-domain pair"/>
    <property type="match status" value="1"/>
</dbReference>
<keyword evidence="4" id="KW-0677">Repeat</keyword>
<dbReference type="PANTHER" id="PTHR45720">
    <property type="entry name" value="CHLORIDE CHANNEL PROTEIN 2"/>
    <property type="match status" value="1"/>
</dbReference>
<dbReference type="InterPro" id="IPR046342">
    <property type="entry name" value="CBS_dom_sf"/>
</dbReference>
<keyword evidence="6" id="KW-0406">Ion transport</keyword>
<feature type="region of interest" description="Disordered" evidence="9">
    <location>
        <begin position="94"/>
        <end position="127"/>
    </location>
</feature>
<dbReference type="InterPro" id="IPR050970">
    <property type="entry name" value="Cl_channel_volt-gated"/>
</dbReference>
<protein>
    <recommendedName>
        <fullName evidence="10">CBS domain-containing protein</fullName>
    </recommendedName>
</protein>
<evidence type="ECO:0000256" key="7">
    <source>
        <dbReference type="ARBA" id="ARBA00023136"/>
    </source>
</evidence>
<feature type="compositionally biased region" description="Acidic residues" evidence="9">
    <location>
        <begin position="118"/>
        <end position="127"/>
    </location>
</feature>
<dbReference type="Gene3D" id="1.10.3080.10">
    <property type="entry name" value="Clc chloride channel"/>
    <property type="match status" value="1"/>
</dbReference>
<dbReference type="PROSITE" id="PS51257">
    <property type="entry name" value="PROKAR_LIPOPROTEIN"/>
    <property type="match status" value="1"/>
</dbReference>
<dbReference type="PRINTS" id="PR00762">
    <property type="entry name" value="CLCHANNEL"/>
</dbReference>
<evidence type="ECO:0000256" key="6">
    <source>
        <dbReference type="ARBA" id="ARBA00023065"/>
    </source>
</evidence>
<keyword evidence="5" id="KW-1133">Transmembrane helix</keyword>
<keyword evidence="2" id="KW-0813">Transport</keyword>
<dbReference type="GO" id="GO:0016020">
    <property type="term" value="C:membrane"/>
    <property type="evidence" value="ECO:0007669"/>
    <property type="project" value="UniProtKB-SubCell"/>
</dbReference>
<sequence length="359" mass="40417">MASITKTISSAVIMMEITKETTLLPPMLLSVLVSCGVVGALGESFFDSAMRLRGIPMLPVLPSEMYKLVSVSAPQPMSVLNRADLNAVAAANHTTLPQTENNQNGVHEEKKEEKVEEQKEEEEEEENLVFQIRTAADIMQKTPFVTIKPEPVELAKILVEYSLEWFPVVHSNEEQVLIGEISRHVLMQYLEAIAPQVFQKQIPSGMHEGRAMPMPRRRRASRQLDLTAPSGDSMLTPFHATNVDIAIRRDTDNPKMSIDEMPASPNDRFGDASPITPKVGSLLEGAFLEQLNFTPFQVTSGITVARIYTLFHVLRLANVYVTHRSKLVGVVTEEHLLEMEKEYRERQDTELWRFCTFRG</sequence>
<keyword evidence="7" id="KW-0472">Membrane</keyword>
<reference evidence="11 12" key="1">
    <citation type="journal article" date="2013" name="Curr. Biol.">
        <title>The Genome of the Foraminiferan Reticulomyxa filosa.</title>
        <authorList>
            <person name="Glockner G."/>
            <person name="Hulsmann N."/>
            <person name="Schleicher M."/>
            <person name="Noegel A.A."/>
            <person name="Eichinger L."/>
            <person name="Gallinger C."/>
            <person name="Pawlowski J."/>
            <person name="Sierra R."/>
            <person name="Euteneuer U."/>
            <person name="Pillet L."/>
            <person name="Moustafa A."/>
            <person name="Platzer M."/>
            <person name="Groth M."/>
            <person name="Szafranski K."/>
            <person name="Schliwa M."/>
        </authorList>
    </citation>
    <scope>NUCLEOTIDE SEQUENCE [LARGE SCALE GENOMIC DNA]</scope>
</reference>
<dbReference type="PANTHER" id="PTHR45720:SF10">
    <property type="entry name" value="CHLORIDE CHANNEL PROTEIN 2"/>
    <property type="match status" value="1"/>
</dbReference>
<keyword evidence="12" id="KW-1185">Reference proteome</keyword>
<feature type="domain" description="CBS" evidence="10">
    <location>
        <begin position="136"/>
        <end position="190"/>
    </location>
</feature>
<feature type="compositionally biased region" description="Basic and acidic residues" evidence="9">
    <location>
        <begin position="106"/>
        <end position="117"/>
    </location>
</feature>
<evidence type="ECO:0000313" key="11">
    <source>
        <dbReference type="EMBL" id="ETO33386.1"/>
    </source>
</evidence>
<accession>X6P5E5</accession>
<evidence type="ECO:0000256" key="9">
    <source>
        <dbReference type="SAM" id="MobiDB-lite"/>
    </source>
</evidence>
<dbReference type="SUPFAM" id="SSF81340">
    <property type="entry name" value="Clc chloride channel"/>
    <property type="match status" value="1"/>
</dbReference>
<organism evidence="11 12">
    <name type="scientific">Reticulomyxa filosa</name>
    <dbReference type="NCBI Taxonomy" id="46433"/>
    <lineage>
        <taxon>Eukaryota</taxon>
        <taxon>Sar</taxon>
        <taxon>Rhizaria</taxon>
        <taxon>Retaria</taxon>
        <taxon>Foraminifera</taxon>
        <taxon>Monothalamids</taxon>
        <taxon>Reticulomyxidae</taxon>
        <taxon>Reticulomyxa</taxon>
    </lineage>
</organism>
<dbReference type="EMBL" id="ASPP01003434">
    <property type="protein sequence ID" value="ETO33386.1"/>
    <property type="molecule type" value="Genomic_DNA"/>
</dbReference>
<comment type="subcellular location">
    <subcellularLocation>
        <location evidence="1">Membrane</location>
        <topology evidence="1">Multi-pass membrane protein</topology>
    </subcellularLocation>
</comment>
<evidence type="ECO:0000256" key="2">
    <source>
        <dbReference type="ARBA" id="ARBA00022448"/>
    </source>
</evidence>
<evidence type="ECO:0000256" key="5">
    <source>
        <dbReference type="ARBA" id="ARBA00022989"/>
    </source>
</evidence>
<dbReference type="InterPro" id="IPR000644">
    <property type="entry name" value="CBS_dom"/>
</dbReference>
<evidence type="ECO:0000256" key="1">
    <source>
        <dbReference type="ARBA" id="ARBA00004141"/>
    </source>
</evidence>
<dbReference type="Gene3D" id="3.10.580.10">
    <property type="entry name" value="CBS-domain"/>
    <property type="match status" value="2"/>
</dbReference>
<name>X6P5E5_RETFI</name>
<dbReference type="AlphaFoldDB" id="X6P5E5"/>
<dbReference type="InterPro" id="IPR014743">
    <property type="entry name" value="Cl-channel_core"/>
</dbReference>
<keyword evidence="8" id="KW-0868">Chloride</keyword>
<proteinExistence type="predicted"/>
<evidence type="ECO:0000259" key="10">
    <source>
        <dbReference type="Pfam" id="PF00571"/>
    </source>
</evidence>
<keyword evidence="3" id="KW-0812">Transmembrane</keyword>
<dbReference type="InterPro" id="IPR001807">
    <property type="entry name" value="ClC"/>
</dbReference>
<evidence type="ECO:0000256" key="4">
    <source>
        <dbReference type="ARBA" id="ARBA00022737"/>
    </source>
</evidence>
<evidence type="ECO:0000256" key="3">
    <source>
        <dbReference type="ARBA" id="ARBA00022692"/>
    </source>
</evidence>
<dbReference type="GO" id="GO:0005247">
    <property type="term" value="F:voltage-gated chloride channel activity"/>
    <property type="evidence" value="ECO:0007669"/>
    <property type="project" value="TreeGrafter"/>
</dbReference>